<feature type="transmembrane region" description="Helical" evidence="6">
    <location>
        <begin position="87"/>
        <end position="110"/>
    </location>
</feature>
<feature type="region of interest" description="Disordered" evidence="5">
    <location>
        <begin position="467"/>
        <end position="486"/>
    </location>
</feature>
<evidence type="ECO:0000256" key="5">
    <source>
        <dbReference type="SAM" id="MobiDB-lite"/>
    </source>
</evidence>
<feature type="transmembrane region" description="Helical" evidence="6">
    <location>
        <begin position="236"/>
        <end position="254"/>
    </location>
</feature>
<keyword evidence="3 6" id="KW-1133">Transmembrane helix</keyword>
<dbReference type="GO" id="GO:0071467">
    <property type="term" value="P:cellular response to pH"/>
    <property type="evidence" value="ECO:0007669"/>
    <property type="project" value="TreeGrafter"/>
</dbReference>
<organism evidence="7">
    <name type="scientific">Cyberlindnera fabianii</name>
    <name type="common">Yeast</name>
    <name type="synonym">Hansenula fabianii</name>
    <dbReference type="NCBI Taxonomy" id="36022"/>
    <lineage>
        <taxon>Eukaryota</taxon>
        <taxon>Fungi</taxon>
        <taxon>Dikarya</taxon>
        <taxon>Ascomycota</taxon>
        <taxon>Saccharomycotina</taxon>
        <taxon>Saccharomycetes</taxon>
        <taxon>Phaffomycetales</taxon>
        <taxon>Phaffomycetaceae</taxon>
        <taxon>Cyberlindnera</taxon>
    </lineage>
</organism>
<proteinExistence type="predicted"/>
<dbReference type="Proteomes" id="UP000189513">
    <property type="component" value="Unassembled WGS sequence"/>
</dbReference>
<dbReference type="AlphaFoldDB" id="A0A061B2E6"/>
<reference evidence="7" key="1">
    <citation type="journal article" date="2014" name="Genome Announc.">
        <title>Genome sequence of the yeast Cyberlindnera fabianii (Hansenula fabianii).</title>
        <authorList>
            <person name="Freel K.C."/>
            <person name="Sarilar V."/>
            <person name="Neuveglise C."/>
            <person name="Devillers H."/>
            <person name="Friedrich A."/>
            <person name="Schacherer J."/>
        </authorList>
    </citation>
    <scope>NUCLEOTIDE SEQUENCE</scope>
    <source>
        <strain evidence="7">YJS4271</strain>
    </source>
</reference>
<evidence type="ECO:0000256" key="1">
    <source>
        <dbReference type="ARBA" id="ARBA00004141"/>
    </source>
</evidence>
<dbReference type="STRING" id="36022.A0A061B2E6"/>
<name>A0A061B2E6_CYBFA</name>
<feature type="transmembrane region" description="Helical" evidence="6">
    <location>
        <begin position="195"/>
        <end position="216"/>
    </location>
</feature>
<evidence type="ECO:0000256" key="6">
    <source>
        <dbReference type="SAM" id="Phobius"/>
    </source>
</evidence>
<dbReference type="GO" id="GO:0005886">
    <property type="term" value="C:plasma membrane"/>
    <property type="evidence" value="ECO:0007669"/>
    <property type="project" value="TreeGrafter"/>
</dbReference>
<feature type="transmembrane region" description="Helical" evidence="6">
    <location>
        <begin position="266"/>
        <end position="289"/>
    </location>
</feature>
<gene>
    <name evidence="8" type="ORF">BON22_3065</name>
    <name evidence="7" type="ORF">CYFA0S_06e03488g</name>
</gene>
<keyword evidence="9" id="KW-1185">Reference proteome</keyword>
<accession>A0A061B2E6</accession>
<dbReference type="EMBL" id="LK052891">
    <property type="protein sequence ID" value="CDR41188.1"/>
    <property type="molecule type" value="Genomic_DNA"/>
</dbReference>
<dbReference type="VEuPathDB" id="FungiDB:BON22_3065"/>
<dbReference type="Pfam" id="PF08733">
    <property type="entry name" value="PalH"/>
    <property type="match status" value="1"/>
</dbReference>
<keyword evidence="4 6" id="KW-0472">Membrane</keyword>
<evidence type="ECO:0000256" key="3">
    <source>
        <dbReference type="ARBA" id="ARBA00022989"/>
    </source>
</evidence>
<evidence type="ECO:0000313" key="9">
    <source>
        <dbReference type="Proteomes" id="UP000189513"/>
    </source>
</evidence>
<reference evidence="9" key="2">
    <citation type="journal article" date="2017" name="Genome Announc.">
        <title>Genome sequences of Cyberlindnera fabianii 65, Pichia kudriavzevii 129, and Saccharomyces cerevisiae 131 isolated from fermented masau fruits in Zimbabwe.</title>
        <authorList>
            <person name="van Rijswijck I.M.H."/>
            <person name="Derks M.F.L."/>
            <person name="Abee T."/>
            <person name="de Ridder D."/>
            <person name="Smid E.J."/>
        </authorList>
    </citation>
    <scope>NUCLEOTIDE SEQUENCE [LARGE SCALE GENOMIC DNA]</scope>
    <source>
        <strain evidence="9">65</strain>
    </source>
</reference>
<evidence type="ECO:0000313" key="7">
    <source>
        <dbReference type="EMBL" id="CDR41188.1"/>
    </source>
</evidence>
<dbReference type="PANTHER" id="PTHR35779">
    <property type="entry name" value="PH-RESPONSE REGULATOR PROTEIN PALH/RIM21"/>
    <property type="match status" value="1"/>
</dbReference>
<feature type="transmembrane region" description="Helical" evidence="6">
    <location>
        <begin position="295"/>
        <end position="315"/>
    </location>
</feature>
<dbReference type="OrthoDB" id="3979655at2759"/>
<dbReference type="InterPro" id="IPR014844">
    <property type="entry name" value="PalH"/>
</dbReference>
<feature type="compositionally biased region" description="Basic and acidic residues" evidence="5">
    <location>
        <begin position="476"/>
        <end position="486"/>
    </location>
</feature>
<dbReference type="PANTHER" id="PTHR35779:SF2">
    <property type="entry name" value="PROTEIN DFG16"/>
    <property type="match status" value="1"/>
</dbReference>
<dbReference type="OMA" id="WEWIFNI"/>
<reference evidence="8" key="3">
    <citation type="submission" date="2017-01" db="EMBL/GenBank/DDBJ databases">
        <authorList>
            <person name="Mah S.A."/>
            <person name="Swanson W.J."/>
            <person name="Moy G.W."/>
            <person name="Vacquier V.D."/>
        </authorList>
    </citation>
    <scope>NUCLEOTIDE SEQUENCE [LARGE SCALE GENOMIC DNA]</scope>
    <source>
        <strain evidence="8">65</strain>
    </source>
</reference>
<evidence type="ECO:0000256" key="2">
    <source>
        <dbReference type="ARBA" id="ARBA00022692"/>
    </source>
</evidence>
<evidence type="ECO:0000313" key="8">
    <source>
        <dbReference type="EMBL" id="ONH67287.1"/>
    </source>
</evidence>
<evidence type="ECO:0000256" key="4">
    <source>
        <dbReference type="ARBA" id="ARBA00023136"/>
    </source>
</evidence>
<comment type="subcellular location">
    <subcellularLocation>
        <location evidence="1">Membrane</location>
        <topology evidence="1">Multi-pass membrane protein</topology>
    </subcellularLocation>
</comment>
<keyword evidence="2 6" id="KW-0812">Transmembrane</keyword>
<dbReference type="EMBL" id="MPUK01000005">
    <property type="protein sequence ID" value="ONH67287.1"/>
    <property type="molecule type" value="Genomic_DNA"/>
</dbReference>
<protein>
    <submittedName>
        <fullName evidence="7">CYFA0S06e03488g1_1</fullName>
    </submittedName>
    <submittedName>
        <fullName evidence="8">pH-response regulator protein palH/RIM21</fullName>
    </submittedName>
</protein>
<sequence length="486" mass="54910">MDKYYTDVLGAMQRALPALEGQFDMYELTAGLLDVEGSPNRTLKFPAYYLTNITSNLNITAEEVMANVTLLSIHDDFLNKEPFTGGVVAISFVLAGIVTAGWMFFLLLLLSSNSIPNSLILTNAVFCAGHTAMLSKLTEISQNQVMHNFADTTMIHYLITFSTKYIVVRNITSLLIWISWLDLLVQMNKWSRRNYILLGGLCLSLISFAFAIAYNFLYQRQETSNHLLGVKVMHYFMEYLLITIFAIQVVHYTFKKKKFAYHKRAMALAIFALGTLLTPYAFTTINLVSGPLGSWATYVAIFTKLCCTMVTWEWLHTIRSLELKYEKKAVLGRRISNENFAQITGTDPGDNRPHGNTYILRSLNIVRLLSSLNPMRWTSTFKPDNGTGPQQTQDVERISLQYMGDEISPSQSNLSDNTGISIVAENPRFDVDHRYLRNTPSTLHSRTTPVSYTNATPDITEGVRYTHTPNITEDSGNDHTNDNSRT</sequence>